<dbReference type="Pfam" id="PF11196">
    <property type="entry name" value="DUF2834"/>
    <property type="match status" value="1"/>
</dbReference>
<keyword evidence="1" id="KW-0472">Membrane</keyword>
<evidence type="ECO:0000256" key="1">
    <source>
        <dbReference type="SAM" id="Phobius"/>
    </source>
</evidence>
<keyword evidence="1" id="KW-1133">Transmembrane helix</keyword>
<feature type="transmembrane region" description="Helical" evidence="1">
    <location>
        <begin position="44"/>
        <end position="62"/>
    </location>
</feature>
<keyword evidence="1" id="KW-0812">Transmembrane</keyword>
<accession>A0A5E7DP72</accession>
<name>A0A5E7DP72_PSEFL</name>
<dbReference type="Proteomes" id="UP000325375">
    <property type="component" value="Unassembled WGS sequence"/>
</dbReference>
<evidence type="ECO:0008006" key="4">
    <source>
        <dbReference type="Google" id="ProtNLM"/>
    </source>
</evidence>
<proteinExistence type="predicted"/>
<sequence length="136" mass="14973">MMSIALPLTVLLAFTGYTVSVMLQAEQSLIDFGISLMSRPDTAQVVIDLYLLATLAGVWMVRDARSRGQTVWSVVPYLLLTAVFVSIGPLLYLVVRGVRERRKVVDTPQLSFFGAGESAFASRLAPTVDFARRHIP</sequence>
<dbReference type="InterPro" id="IPR021362">
    <property type="entry name" value="DUF2834"/>
</dbReference>
<gene>
    <name evidence="2" type="ORF">PS718_03364</name>
</gene>
<protein>
    <recommendedName>
        <fullName evidence="4">DUF2834 domain-containing protein</fullName>
    </recommendedName>
</protein>
<feature type="transmembrane region" description="Helical" evidence="1">
    <location>
        <begin position="74"/>
        <end position="95"/>
    </location>
</feature>
<reference evidence="2 3" key="1">
    <citation type="submission" date="2019-09" db="EMBL/GenBank/DDBJ databases">
        <authorList>
            <person name="Chandra G."/>
            <person name="Truman W A."/>
        </authorList>
    </citation>
    <scope>NUCLEOTIDE SEQUENCE [LARGE SCALE GENOMIC DNA]</scope>
    <source>
        <strain evidence="2">PS718</strain>
    </source>
</reference>
<evidence type="ECO:0000313" key="2">
    <source>
        <dbReference type="EMBL" id="VVO10154.1"/>
    </source>
</evidence>
<dbReference type="EMBL" id="CABVHX010000014">
    <property type="protein sequence ID" value="VVO10154.1"/>
    <property type="molecule type" value="Genomic_DNA"/>
</dbReference>
<organism evidence="2 3">
    <name type="scientific">Pseudomonas fluorescens</name>
    <dbReference type="NCBI Taxonomy" id="294"/>
    <lineage>
        <taxon>Bacteria</taxon>
        <taxon>Pseudomonadati</taxon>
        <taxon>Pseudomonadota</taxon>
        <taxon>Gammaproteobacteria</taxon>
        <taxon>Pseudomonadales</taxon>
        <taxon>Pseudomonadaceae</taxon>
        <taxon>Pseudomonas</taxon>
    </lineage>
</organism>
<evidence type="ECO:0000313" key="3">
    <source>
        <dbReference type="Proteomes" id="UP000325375"/>
    </source>
</evidence>
<dbReference type="AlphaFoldDB" id="A0A5E7DP72"/>